<keyword evidence="3" id="KW-0378">Hydrolase</keyword>
<dbReference type="Proteomes" id="UP000230423">
    <property type="component" value="Unassembled WGS sequence"/>
</dbReference>
<keyword evidence="4" id="KW-1185">Reference proteome</keyword>
<dbReference type="AlphaFoldDB" id="A0A2G9UM78"/>
<dbReference type="EMBL" id="KZ345976">
    <property type="protein sequence ID" value="PIO71354.1"/>
    <property type="molecule type" value="Genomic_DNA"/>
</dbReference>
<dbReference type="Gene3D" id="3.90.70.10">
    <property type="entry name" value="Cysteine proteinases"/>
    <property type="match status" value="2"/>
</dbReference>
<dbReference type="PANTHER" id="PTHR12411">
    <property type="entry name" value="CYSTEINE PROTEASE FAMILY C1-RELATED"/>
    <property type="match status" value="1"/>
</dbReference>
<dbReference type="InterPro" id="IPR013128">
    <property type="entry name" value="Peptidase_C1A"/>
</dbReference>
<reference evidence="3 4" key="1">
    <citation type="submission" date="2015-09" db="EMBL/GenBank/DDBJ databases">
        <title>Draft genome of the parasitic nematode Teladorsagia circumcincta isolate WARC Sus (inbred).</title>
        <authorList>
            <person name="Mitreva M."/>
        </authorList>
    </citation>
    <scope>NUCLEOTIDE SEQUENCE [LARGE SCALE GENOMIC DNA]</scope>
    <source>
        <strain evidence="3 4">S</strain>
    </source>
</reference>
<evidence type="ECO:0000313" key="4">
    <source>
        <dbReference type="Proteomes" id="UP000230423"/>
    </source>
</evidence>
<dbReference type="GO" id="GO:0006508">
    <property type="term" value="P:proteolysis"/>
    <property type="evidence" value="ECO:0007669"/>
    <property type="project" value="UniProtKB-KW"/>
</dbReference>
<accession>A0A2G9UM78</accession>
<keyword evidence="3" id="KW-0645">Protease</keyword>
<dbReference type="CDD" id="cd02620">
    <property type="entry name" value="Peptidase_C1A_CathepsinB"/>
    <property type="match status" value="1"/>
</dbReference>
<dbReference type="SUPFAM" id="SSF54001">
    <property type="entry name" value="Cysteine proteinases"/>
    <property type="match status" value="1"/>
</dbReference>
<evidence type="ECO:0000313" key="3">
    <source>
        <dbReference type="EMBL" id="PIO71354.1"/>
    </source>
</evidence>
<dbReference type="SMART" id="SM00645">
    <property type="entry name" value="Pept_C1"/>
    <property type="match status" value="1"/>
</dbReference>
<dbReference type="Pfam" id="PF00112">
    <property type="entry name" value="Peptidase_C1"/>
    <property type="match status" value="1"/>
</dbReference>
<dbReference type="OrthoDB" id="640249at2759"/>
<dbReference type="InterPro" id="IPR000668">
    <property type="entry name" value="Peptidase_C1A_C"/>
</dbReference>
<name>A0A2G9UM78_TELCI</name>
<feature type="domain" description="Peptidase C1A papain C-terminal" evidence="2">
    <location>
        <begin position="110"/>
        <end position="345"/>
    </location>
</feature>
<protein>
    <submittedName>
        <fullName evidence="3">Papain family cysteine protease</fullName>
    </submittedName>
</protein>
<organism evidence="3 4">
    <name type="scientific">Teladorsagia circumcincta</name>
    <name type="common">Brown stomach worm</name>
    <name type="synonym">Ostertagia circumcincta</name>
    <dbReference type="NCBI Taxonomy" id="45464"/>
    <lineage>
        <taxon>Eukaryota</taxon>
        <taxon>Metazoa</taxon>
        <taxon>Ecdysozoa</taxon>
        <taxon>Nematoda</taxon>
        <taxon>Chromadorea</taxon>
        <taxon>Rhabditida</taxon>
        <taxon>Rhabditina</taxon>
        <taxon>Rhabditomorpha</taxon>
        <taxon>Strongyloidea</taxon>
        <taxon>Trichostrongylidae</taxon>
        <taxon>Teladorsagia</taxon>
    </lineage>
</organism>
<evidence type="ECO:0000259" key="2">
    <source>
        <dbReference type="SMART" id="SM00645"/>
    </source>
</evidence>
<dbReference type="InterPro" id="IPR025660">
    <property type="entry name" value="Pept_his_AS"/>
</dbReference>
<gene>
    <name evidence="3" type="ORF">TELCIR_06751</name>
</gene>
<dbReference type="InterPro" id="IPR038765">
    <property type="entry name" value="Papain-like_cys_pep_sf"/>
</dbReference>
<proteinExistence type="inferred from homology"/>
<dbReference type="PROSITE" id="PS00639">
    <property type="entry name" value="THIOL_PROTEASE_HIS"/>
    <property type="match status" value="1"/>
</dbReference>
<comment type="similarity">
    <text evidence="1">Belongs to the peptidase C1 family.</text>
</comment>
<dbReference type="GO" id="GO:0008234">
    <property type="term" value="F:cysteine-type peptidase activity"/>
    <property type="evidence" value="ECO:0007669"/>
    <property type="project" value="InterPro"/>
</dbReference>
<sequence length="348" mass="40121">MNRFQWTSYVVLDRQWPAILTFISSVTFALEKNPTIEEFAACPIPNEAQQLTGEALVEYVNKQQHFFKAEYVPGVTENRLRNLMKIEYIEKDRQLLDVKSEKHNMNKLMLPESFDSRKKWKDCPSIRYIRDQSHCGTAPAGLSRLRQRCPIAFVFRHSAERRCDGGYTSRAWMYAQKRGVCSGGRYQEQGVCKPYTFHPCGRHKNQTYYGDCPKHTYRTPMCKQFCQYGYGKRYDSDKVYASTAYRIKNDEATIQAEIMIKGPVQASFTIYEDFAYYKSGIYVHTAGKRRGGHAVKIIGWGVENGTKYWTVANSWNTDWGEDGGYFRIVRGVDNCGFESGIVAGDFHG</sequence>
<evidence type="ECO:0000256" key="1">
    <source>
        <dbReference type="ARBA" id="ARBA00008455"/>
    </source>
</evidence>